<sequence length="132" mass="14607">MTTRLTEALAQIETVFAAYPRRAVLEGCPHCRGDVRVADHDLFWLTIKLGNTVGTEADVKALLPTLLQSLVTTGELDPGIVLGKVLPTWPAEERAAVDRFLDAVWQELPIGAFYDTEAFLAAVPDRRRFVTE</sequence>
<reference evidence="1 2" key="1">
    <citation type="submission" date="2024-09" db="EMBL/GenBank/DDBJ databases">
        <authorList>
            <person name="Sun Q."/>
            <person name="Mori K."/>
        </authorList>
    </citation>
    <scope>NUCLEOTIDE SEQUENCE [LARGE SCALE GENOMIC DNA]</scope>
    <source>
        <strain evidence="1 2">TBRC 1432</strain>
    </source>
</reference>
<protein>
    <submittedName>
        <fullName evidence="1">Uncharacterized protein</fullName>
    </submittedName>
</protein>
<dbReference type="EMBL" id="JBHLUD010000001">
    <property type="protein sequence ID" value="MFC0541002.1"/>
    <property type="molecule type" value="Genomic_DNA"/>
</dbReference>
<gene>
    <name evidence="1" type="ORF">ACFFH7_05890</name>
</gene>
<accession>A0ABV6MLL9</accession>
<evidence type="ECO:0000313" key="2">
    <source>
        <dbReference type="Proteomes" id="UP001589810"/>
    </source>
</evidence>
<proteinExistence type="predicted"/>
<organism evidence="1 2">
    <name type="scientific">Kutzneria chonburiensis</name>
    <dbReference type="NCBI Taxonomy" id="1483604"/>
    <lineage>
        <taxon>Bacteria</taxon>
        <taxon>Bacillati</taxon>
        <taxon>Actinomycetota</taxon>
        <taxon>Actinomycetes</taxon>
        <taxon>Pseudonocardiales</taxon>
        <taxon>Pseudonocardiaceae</taxon>
        <taxon>Kutzneria</taxon>
    </lineage>
</organism>
<dbReference type="RefSeq" id="WP_273939834.1">
    <property type="nucleotide sequence ID" value="NZ_CP097263.1"/>
</dbReference>
<name>A0ABV6MLL9_9PSEU</name>
<keyword evidence="2" id="KW-1185">Reference proteome</keyword>
<dbReference type="Proteomes" id="UP001589810">
    <property type="component" value="Unassembled WGS sequence"/>
</dbReference>
<evidence type="ECO:0000313" key="1">
    <source>
        <dbReference type="EMBL" id="MFC0541002.1"/>
    </source>
</evidence>
<comment type="caution">
    <text evidence="1">The sequence shown here is derived from an EMBL/GenBank/DDBJ whole genome shotgun (WGS) entry which is preliminary data.</text>
</comment>